<protein>
    <submittedName>
        <fullName evidence="2">Uncharacterized protein</fullName>
    </submittedName>
</protein>
<dbReference type="EMBL" id="JPEP01000002">
    <property type="protein sequence ID" value="KEY19503.1"/>
    <property type="molecule type" value="Genomic_DNA"/>
</dbReference>
<accession>A0A3S4UWG8</accession>
<dbReference type="RefSeq" id="WP_034720673.1">
    <property type="nucleotide sequence ID" value="NZ_FOIX01000003.1"/>
</dbReference>
<evidence type="ECO:0000313" key="2">
    <source>
        <dbReference type="EMBL" id="VEH97306.1"/>
    </source>
</evidence>
<organism evidence="2 4">
    <name type="scientific">Kaistella antarctica</name>
    <dbReference type="NCBI Taxonomy" id="266748"/>
    <lineage>
        <taxon>Bacteria</taxon>
        <taxon>Pseudomonadati</taxon>
        <taxon>Bacteroidota</taxon>
        <taxon>Flavobacteriia</taxon>
        <taxon>Flavobacteriales</taxon>
        <taxon>Weeksellaceae</taxon>
        <taxon>Chryseobacterium group</taxon>
        <taxon>Kaistella</taxon>
    </lineage>
</organism>
<dbReference type="KEGG" id="cant:NCTC13489_00778"/>
<proteinExistence type="predicted"/>
<evidence type="ECO:0000313" key="4">
    <source>
        <dbReference type="Proteomes" id="UP000270036"/>
    </source>
</evidence>
<reference evidence="2 4" key="2">
    <citation type="submission" date="2018-12" db="EMBL/GenBank/DDBJ databases">
        <authorList>
            <consortium name="Pathogen Informatics"/>
        </authorList>
    </citation>
    <scope>NUCLEOTIDE SEQUENCE [LARGE SCALE GENOMIC DNA]</scope>
    <source>
        <strain evidence="2 4">NCTC13489</strain>
    </source>
</reference>
<evidence type="ECO:0000313" key="1">
    <source>
        <dbReference type="EMBL" id="KEY19503.1"/>
    </source>
</evidence>
<name>A0A3S4UWG8_9FLAO</name>
<dbReference type="AlphaFoldDB" id="A0A3S4UWG8"/>
<sequence length="138" mass="15831">MKNLIKFSLSLLMVVTLMNCNDRNEEDLVQSVDRVKIDSVKIPQDTMAVYSIQTIKTFSNFNTKCEGFYGYDYIYTDQLTRSVSSFKFTTATDCGEEVTRASQINFQPQTPGDYLFKFWNGKNAAGENNWIEKTVTVK</sequence>
<dbReference type="OrthoDB" id="893802at2"/>
<reference evidence="1 3" key="1">
    <citation type="submission" date="2014-07" db="EMBL/GenBank/DDBJ databases">
        <authorList>
            <person name="Pisani N.G."/>
            <person name="Newman J.D."/>
        </authorList>
    </citation>
    <scope>NUCLEOTIDE SEQUENCE [LARGE SCALE GENOMIC DNA]</scope>
    <source>
        <strain evidence="1 3">LMG 24720</strain>
    </source>
</reference>
<evidence type="ECO:0000313" key="3">
    <source>
        <dbReference type="Proteomes" id="UP000028349"/>
    </source>
</evidence>
<keyword evidence="3" id="KW-1185">Reference proteome</keyword>
<dbReference type="Proteomes" id="UP000270036">
    <property type="component" value="Chromosome"/>
</dbReference>
<dbReference type="STRING" id="266748.HY04_14005"/>
<dbReference type="EMBL" id="LR134441">
    <property type="protein sequence ID" value="VEH97306.1"/>
    <property type="molecule type" value="Genomic_DNA"/>
</dbReference>
<dbReference type="Proteomes" id="UP000028349">
    <property type="component" value="Unassembled WGS sequence"/>
</dbReference>
<gene>
    <name evidence="1" type="ORF">HY04_14005</name>
    <name evidence="2" type="ORF">NCTC13489_00778</name>
</gene>